<dbReference type="Gene3D" id="1.10.287.70">
    <property type="match status" value="1"/>
</dbReference>
<dbReference type="GO" id="GO:0005886">
    <property type="term" value="C:plasma membrane"/>
    <property type="evidence" value="ECO:0007669"/>
    <property type="project" value="TreeGrafter"/>
</dbReference>
<comment type="caution">
    <text evidence="11">The sequence shown here is derived from an EMBL/GenBank/DDBJ whole genome shotgun (WGS) entry which is preliminary data.</text>
</comment>
<dbReference type="GO" id="GO:0022841">
    <property type="term" value="F:potassium ion leak channel activity"/>
    <property type="evidence" value="ECO:0007669"/>
    <property type="project" value="TreeGrafter"/>
</dbReference>
<dbReference type="AlphaFoldDB" id="A0A9X0CLC3"/>
<feature type="transmembrane region" description="Helical" evidence="9">
    <location>
        <begin position="95"/>
        <end position="115"/>
    </location>
</feature>
<evidence type="ECO:0000256" key="1">
    <source>
        <dbReference type="ARBA" id="ARBA00004141"/>
    </source>
</evidence>
<dbReference type="GO" id="GO:0030322">
    <property type="term" value="P:stabilization of membrane potential"/>
    <property type="evidence" value="ECO:0007669"/>
    <property type="project" value="TreeGrafter"/>
</dbReference>
<sequence length="126" mass="13668">MNKWSAQARSKLDSYEKDFVSESPNPAEGSLADSWLFACTIFTTIGYGNIVPVSMCGRIFCILYAFIGIPLFTVVASNLASLITGSRDYVPQNMHHTVCFGGYIIVGLVLVTMLFSGHGGKDFTAV</sequence>
<evidence type="ECO:0000256" key="3">
    <source>
        <dbReference type="ARBA" id="ARBA00022692"/>
    </source>
</evidence>
<feature type="transmembrane region" description="Helical" evidence="9">
    <location>
        <begin position="59"/>
        <end position="83"/>
    </location>
</feature>
<dbReference type="SUPFAM" id="SSF81324">
    <property type="entry name" value="Voltage-gated potassium channels"/>
    <property type="match status" value="1"/>
</dbReference>
<name>A0A9X0CLC3_9CNID</name>
<keyword evidence="7 8" id="KW-0407">Ion channel</keyword>
<dbReference type="Pfam" id="PF07885">
    <property type="entry name" value="Ion_trans_2"/>
    <property type="match status" value="1"/>
</dbReference>
<reference evidence="11" key="1">
    <citation type="submission" date="2023-01" db="EMBL/GenBank/DDBJ databases">
        <title>Genome assembly of the deep-sea coral Lophelia pertusa.</title>
        <authorList>
            <person name="Herrera S."/>
            <person name="Cordes E."/>
        </authorList>
    </citation>
    <scope>NUCLEOTIDE SEQUENCE</scope>
    <source>
        <strain evidence="11">USNM1676648</strain>
        <tissue evidence="11">Polyp</tissue>
    </source>
</reference>
<gene>
    <name evidence="11" type="primary">KCNK18_1</name>
    <name evidence="11" type="ORF">OS493_024935</name>
</gene>
<comment type="similarity">
    <text evidence="8">Belongs to the two pore domain potassium channel (TC 1.A.1.8) family.</text>
</comment>
<dbReference type="GO" id="GO:0015271">
    <property type="term" value="F:outward rectifier potassium channel activity"/>
    <property type="evidence" value="ECO:0007669"/>
    <property type="project" value="TreeGrafter"/>
</dbReference>
<keyword evidence="2 8" id="KW-0813">Transport</keyword>
<dbReference type="InterPro" id="IPR003280">
    <property type="entry name" value="2pore_dom_K_chnl"/>
</dbReference>
<evidence type="ECO:0000313" key="11">
    <source>
        <dbReference type="EMBL" id="KAJ7357423.1"/>
    </source>
</evidence>
<keyword evidence="5 8" id="KW-0406">Ion transport</keyword>
<comment type="subcellular location">
    <subcellularLocation>
        <location evidence="1">Membrane</location>
        <topology evidence="1">Multi-pass membrane protein</topology>
    </subcellularLocation>
</comment>
<keyword evidence="3 8" id="KW-0812">Transmembrane</keyword>
<proteinExistence type="inferred from homology"/>
<feature type="domain" description="Potassium channel" evidence="10">
    <location>
        <begin position="27"/>
        <end position="84"/>
    </location>
</feature>
<dbReference type="Proteomes" id="UP001163046">
    <property type="component" value="Unassembled WGS sequence"/>
</dbReference>
<evidence type="ECO:0000256" key="6">
    <source>
        <dbReference type="ARBA" id="ARBA00023136"/>
    </source>
</evidence>
<organism evidence="11 12">
    <name type="scientific">Desmophyllum pertusum</name>
    <dbReference type="NCBI Taxonomy" id="174260"/>
    <lineage>
        <taxon>Eukaryota</taxon>
        <taxon>Metazoa</taxon>
        <taxon>Cnidaria</taxon>
        <taxon>Anthozoa</taxon>
        <taxon>Hexacorallia</taxon>
        <taxon>Scleractinia</taxon>
        <taxon>Caryophylliina</taxon>
        <taxon>Caryophylliidae</taxon>
        <taxon>Desmophyllum</taxon>
    </lineage>
</organism>
<dbReference type="PANTHER" id="PTHR11003">
    <property type="entry name" value="POTASSIUM CHANNEL, SUBFAMILY K"/>
    <property type="match status" value="1"/>
</dbReference>
<accession>A0A9X0CLC3</accession>
<keyword evidence="6 9" id="KW-0472">Membrane</keyword>
<dbReference type="PANTHER" id="PTHR11003:SF345">
    <property type="entry name" value="TWIK FAMILY OF POTASSIUM CHANNELS PROTEIN 18"/>
    <property type="match status" value="1"/>
</dbReference>
<keyword evidence="4 9" id="KW-1133">Transmembrane helix</keyword>
<protein>
    <submittedName>
        <fullName evidence="11">Stabilization of membrane putative</fullName>
    </submittedName>
</protein>
<keyword evidence="12" id="KW-1185">Reference proteome</keyword>
<evidence type="ECO:0000256" key="2">
    <source>
        <dbReference type="ARBA" id="ARBA00022448"/>
    </source>
</evidence>
<dbReference type="InterPro" id="IPR013099">
    <property type="entry name" value="K_chnl_dom"/>
</dbReference>
<evidence type="ECO:0000256" key="9">
    <source>
        <dbReference type="SAM" id="Phobius"/>
    </source>
</evidence>
<evidence type="ECO:0000259" key="10">
    <source>
        <dbReference type="Pfam" id="PF07885"/>
    </source>
</evidence>
<evidence type="ECO:0000256" key="5">
    <source>
        <dbReference type="ARBA" id="ARBA00023065"/>
    </source>
</evidence>
<evidence type="ECO:0000256" key="8">
    <source>
        <dbReference type="RuleBase" id="RU003857"/>
    </source>
</evidence>
<feature type="transmembrane region" description="Helical" evidence="9">
    <location>
        <begin position="34"/>
        <end position="52"/>
    </location>
</feature>
<dbReference type="PRINTS" id="PR01333">
    <property type="entry name" value="2POREKCHANEL"/>
</dbReference>
<evidence type="ECO:0000256" key="4">
    <source>
        <dbReference type="ARBA" id="ARBA00022989"/>
    </source>
</evidence>
<evidence type="ECO:0000256" key="7">
    <source>
        <dbReference type="ARBA" id="ARBA00023303"/>
    </source>
</evidence>
<evidence type="ECO:0000313" key="12">
    <source>
        <dbReference type="Proteomes" id="UP001163046"/>
    </source>
</evidence>
<dbReference type="EMBL" id="MU827321">
    <property type="protein sequence ID" value="KAJ7357423.1"/>
    <property type="molecule type" value="Genomic_DNA"/>
</dbReference>
<dbReference type="OrthoDB" id="297496at2759"/>